<dbReference type="OrthoDB" id="1804207at2"/>
<dbReference type="KEGG" id="drm:Dred_2478"/>
<evidence type="ECO:0000256" key="1">
    <source>
        <dbReference type="ARBA" id="ARBA00022737"/>
    </source>
</evidence>
<organism evidence="5 6">
    <name type="scientific">Desulforamulus reducens (strain ATCC BAA-1160 / DSM 100696 / MI-1)</name>
    <name type="common">Desulfotomaculum reducens</name>
    <dbReference type="NCBI Taxonomy" id="349161"/>
    <lineage>
        <taxon>Bacteria</taxon>
        <taxon>Bacillati</taxon>
        <taxon>Bacillota</taxon>
        <taxon>Clostridia</taxon>
        <taxon>Eubacteriales</taxon>
        <taxon>Peptococcaceae</taxon>
        <taxon>Desulforamulus</taxon>
    </lineage>
</organism>
<feature type="signal peptide" evidence="3">
    <location>
        <begin position="1"/>
        <end position="24"/>
    </location>
</feature>
<dbReference type="InterPro" id="IPR001119">
    <property type="entry name" value="SLH_dom"/>
</dbReference>
<feature type="domain" description="SLH" evidence="4">
    <location>
        <begin position="91"/>
        <end position="154"/>
    </location>
</feature>
<sequence>MSKVGKGIITLAVASSLLVGGAMADAAPGGNGKGSSDKSSKPSSSQVQKSSSQSNSGTQNKSVNGVEIKETKTNKANNDKKFGEVQSKVKYAAKDFKDTQNHWAKGPIQRLQMLGIASGFPDGTFQPEAPVTQEQVVSMVVRTLELQGEEINETTNETDEITTEQTEATEEELEDVPNWARGAVAEAKAKGIINLNRFHSGVQASRVQSMVWLAKAMDLEPVETTGLPFKDGILVSPEDMGYVMALYKEGLVAGGPGGMLNPNSAVTRAQIAALIDRMLTEEQTEDTDTFQGVETADGQQVLKIGTGENAEEIKLADEVEIYINGELAELSDLVKGTAVKVETNEEGLAIKIEQTVEESTTEDDTTVEEETDNTAENSTEDTDNINS</sequence>
<dbReference type="Pfam" id="PF00395">
    <property type="entry name" value="SLH"/>
    <property type="match status" value="2"/>
</dbReference>
<feature type="compositionally biased region" description="Low complexity" evidence="2">
    <location>
        <begin position="41"/>
        <end position="62"/>
    </location>
</feature>
<feature type="domain" description="SLH" evidence="4">
    <location>
        <begin position="226"/>
        <end position="289"/>
    </location>
</feature>
<proteinExistence type="predicted"/>
<evidence type="ECO:0000313" key="5">
    <source>
        <dbReference type="EMBL" id="ABO50988.1"/>
    </source>
</evidence>
<evidence type="ECO:0000256" key="3">
    <source>
        <dbReference type="SAM" id="SignalP"/>
    </source>
</evidence>
<feature type="compositionally biased region" description="Acidic residues" evidence="2">
    <location>
        <begin position="355"/>
        <end position="387"/>
    </location>
</feature>
<dbReference type="PANTHER" id="PTHR43308">
    <property type="entry name" value="OUTER MEMBRANE PROTEIN ALPHA-RELATED"/>
    <property type="match status" value="1"/>
</dbReference>
<evidence type="ECO:0000256" key="2">
    <source>
        <dbReference type="SAM" id="MobiDB-lite"/>
    </source>
</evidence>
<dbReference type="PANTHER" id="PTHR43308:SF5">
    <property type="entry name" value="S-LAYER PROTEIN _ PEPTIDOGLYCAN ENDO-BETA-N-ACETYLGLUCOSAMINIDASE"/>
    <property type="match status" value="1"/>
</dbReference>
<dbReference type="AlphaFoldDB" id="A4J7D5"/>
<feature type="chain" id="PRO_5039154795" evidence="3">
    <location>
        <begin position="25"/>
        <end position="387"/>
    </location>
</feature>
<feature type="region of interest" description="Disordered" evidence="2">
    <location>
        <begin position="22"/>
        <end position="81"/>
    </location>
</feature>
<keyword evidence="3" id="KW-0732">Signal</keyword>
<feature type="region of interest" description="Disordered" evidence="2">
    <location>
        <begin position="353"/>
        <end position="387"/>
    </location>
</feature>
<dbReference type="HOGENOM" id="CLU_060080_0_0_9"/>
<keyword evidence="1" id="KW-0677">Repeat</keyword>
<keyword evidence="6" id="KW-1185">Reference proteome</keyword>
<dbReference type="eggNOG" id="COG5492">
    <property type="taxonomic scope" value="Bacteria"/>
</dbReference>
<dbReference type="STRING" id="349161.Dred_2478"/>
<evidence type="ECO:0000259" key="4">
    <source>
        <dbReference type="PROSITE" id="PS51272"/>
    </source>
</evidence>
<feature type="compositionally biased region" description="Basic and acidic residues" evidence="2">
    <location>
        <begin position="67"/>
        <end position="81"/>
    </location>
</feature>
<evidence type="ECO:0000313" key="6">
    <source>
        <dbReference type="Proteomes" id="UP000001556"/>
    </source>
</evidence>
<dbReference type="InterPro" id="IPR051465">
    <property type="entry name" value="Cell_Envelope_Struct_Comp"/>
</dbReference>
<gene>
    <name evidence="5" type="ordered locus">Dred_2478</name>
</gene>
<feature type="region of interest" description="Disordered" evidence="2">
    <location>
        <begin position="155"/>
        <end position="174"/>
    </location>
</feature>
<dbReference type="Proteomes" id="UP000001556">
    <property type="component" value="Chromosome"/>
</dbReference>
<protein>
    <submittedName>
        <fullName evidence="5">S-layer domain protein</fullName>
    </submittedName>
</protein>
<name>A4J7D5_DESRM</name>
<dbReference type="EMBL" id="CP000612">
    <property type="protein sequence ID" value="ABO50988.1"/>
    <property type="molecule type" value="Genomic_DNA"/>
</dbReference>
<reference evidence="5 6" key="1">
    <citation type="submission" date="2007-03" db="EMBL/GenBank/DDBJ databases">
        <title>Complete sequence of Desulfotomaculum reducens MI-1.</title>
        <authorList>
            <consortium name="US DOE Joint Genome Institute"/>
            <person name="Copeland A."/>
            <person name="Lucas S."/>
            <person name="Lapidus A."/>
            <person name="Barry K."/>
            <person name="Detter J.C."/>
            <person name="Glavina del Rio T."/>
            <person name="Hammon N."/>
            <person name="Israni S."/>
            <person name="Dalin E."/>
            <person name="Tice H."/>
            <person name="Pitluck S."/>
            <person name="Sims D."/>
            <person name="Brettin T."/>
            <person name="Bruce D."/>
            <person name="Han C."/>
            <person name="Tapia R."/>
            <person name="Schmutz J."/>
            <person name="Larimer F."/>
            <person name="Land M."/>
            <person name="Hauser L."/>
            <person name="Kyrpides N."/>
            <person name="Kim E."/>
            <person name="Tebo B.M."/>
            <person name="Richardson P."/>
        </authorList>
    </citation>
    <scope>NUCLEOTIDE SEQUENCE [LARGE SCALE GENOMIC DNA]</scope>
    <source>
        <strain evidence="5 6">MI-1</strain>
    </source>
</reference>
<dbReference type="RefSeq" id="WP_011878786.1">
    <property type="nucleotide sequence ID" value="NC_009253.1"/>
</dbReference>
<dbReference type="PROSITE" id="PS51272">
    <property type="entry name" value="SLH"/>
    <property type="match status" value="2"/>
</dbReference>
<accession>A4J7D5</accession>